<keyword evidence="2 4" id="KW-0378">Hydrolase</keyword>
<evidence type="ECO:0000256" key="1">
    <source>
        <dbReference type="ARBA" id="ARBA00009902"/>
    </source>
</evidence>
<keyword evidence="3 4" id="KW-0326">Glycosidase</keyword>
<evidence type="ECO:0000259" key="7">
    <source>
        <dbReference type="Pfam" id="PF08244"/>
    </source>
</evidence>
<keyword evidence="9" id="KW-1185">Reference proteome</keyword>
<dbReference type="SMART" id="SM00640">
    <property type="entry name" value="Glyco_32"/>
    <property type="match status" value="1"/>
</dbReference>
<name>A0A1A7NPN7_9PAST</name>
<dbReference type="GO" id="GO:0005737">
    <property type="term" value="C:cytoplasm"/>
    <property type="evidence" value="ECO:0007669"/>
    <property type="project" value="UniProtKB-SubCell"/>
</dbReference>
<evidence type="ECO:0000256" key="2">
    <source>
        <dbReference type="ARBA" id="ARBA00022801"/>
    </source>
</evidence>
<dbReference type="InterPro" id="IPR013189">
    <property type="entry name" value="Glyco_hydro_32_C"/>
</dbReference>
<dbReference type="UniPathway" id="UPA00238"/>
<dbReference type="Pfam" id="PF00251">
    <property type="entry name" value="Glyco_hydro_32N"/>
    <property type="match status" value="1"/>
</dbReference>
<feature type="domain" description="Glycosyl hydrolase family 32 C-terminal" evidence="7">
    <location>
        <begin position="373"/>
        <end position="467"/>
    </location>
</feature>
<dbReference type="EMBL" id="JTJL01000074">
    <property type="protein sequence ID" value="OBW91004.1"/>
    <property type="molecule type" value="Genomic_DNA"/>
</dbReference>
<keyword evidence="5" id="KW-0963">Cytoplasm</keyword>
<dbReference type="Gene3D" id="2.60.120.560">
    <property type="entry name" value="Exo-inulinase, domain 1"/>
    <property type="match status" value="1"/>
</dbReference>
<comment type="function">
    <text evidence="5">Enables the bacterium to metabolize sucrose as a sole carbon source.</text>
</comment>
<evidence type="ECO:0000256" key="3">
    <source>
        <dbReference type="ARBA" id="ARBA00023295"/>
    </source>
</evidence>
<dbReference type="InterPro" id="IPR018053">
    <property type="entry name" value="Glyco_hydro_32_AS"/>
</dbReference>
<evidence type="ECO:0000259" key="6">
    <source>
        <dbReference type="Pfam" id="PF00251"/>
    </source>
</evidence>
<reference evidence="8 9" key="1">
    <citation type="submission" date="2014-11" db="EMBL/GenBank/DDBJ databases">
        <title>Pan-genome of Gallibacterium spp.</title>
        <authorList>
            <person name="Kudirkiene E."/>
            <person name="Bojesen A.M."/>
        </authorList>
    </citation>
    <scope>NUCLEOTIDE SEQUENCE [LARGE SCALE GENOMIC DNA]</scope>
    <source>
        <strain evidence="8 9">F150</strain>
    </source>
</reference>
<dbReference type="PANTHER" id="PTHR43101">
    <property type="entry name" value="BETA-FRUCTOSIDASE"/>
    <property type="match status" value="1"/>
</dbReference>
<dbReference type="PANTHER" id="PTHR43101:SF1">
    <property type="entry name" value="BETA-FRUCTOSIDASE"/>
    <property type="match status" value="1"/>
</dbReference>
<dbReference type="SUPFAM" id="SSF75005">
    <property type="entry name" value="Arabinanase/levansucrase/invertase"/>
    <property type="match status" value="1"/>
</dbReference>
<dbReference type="AlphaFoldDB" id="A0A1A7NPN7"/>
<evidence type="ECO:0000256" key="4">
    <source>
        <dbReference type="RuleBase" id="RU362110"/>
    </source>
</evidence>
<dbReference type="SUPFAM" id="SSF49899">
    <property type="entry name" value="Concanavalin A-like lectins/glucanases"/>
    <property type="match status" value="1"/>
</dbReference>
<dbReference type="EC" id="3.2.1.26" evidence="4"/>
<dbReference type="PATRIC" id="fig|505341.3.peg.2221"/>
<dbReference type="NCBIfam" id="TIGR01322">
    <property type="entry name" value="scrB_fam"/>
    <property type="match status" value="1"/>
</dbReference>
<protein>
    <recommendedName>
        <fullName evidence="4">Sucrose-6-phosphate hydrolase</fullName>
        <ecNumber evidence="4">3.2.1.26</ecNumber>
    </recommendedName>
    <alternativeName>
        <fullName evidence="5">Invertase</fullName>
    </alternativeName>
</protein>
<accession>A0A1A7NPN7</accession>
<keyword evidence="5" id="KW-0119">Carbohydrate metabolism</keyword>
<dbReference type="OrthoDB" id="9801455at2"/>
<dbReference type="InterPro" id="IPR013148">
    <property type="entry name" value="Glyco_hydro_32_N"/>
</dbReference>
<comment type="similarity">
    <text evidence="1 4">Belongs to the glycosyl hydrolase 32 family.</text>
</comment>
<comment type="pathway">
    <text evidence="5">Glycan biosynthesis; sucrose metabolism.</text>
</comment>
<dbReference type="CDD" id="cd18623">
    <property type="entry name" value="GH32_ScrB-like"/>
    <property type="match status" value="1"/>
</dbReference>
<dbReference type="InterPro" id="IPR013320">
    <property type="entry name" value="ConA-like_dom_sf"/>
</dbReference>
<dbReference type="RefSeq" id="WP_066110178.1">
    <property type="nucleotide sequence ID" value="NZ_JTJL01000074.1"/>
</dbReference>
<comment type="catalytic activity">
    <reaction evidence="4">
        <text>Hydrolysis of terminal non-reducing beta-D-fructofuranoside residues in beta-D-fructofuranosides.</text>
        <dbReference type="EC" id="3.2.1.26"/>
    </reaction>
</comment>
<comment type="caution">
    <text evidence="8">The sequence shown here is derived from an EMBL/GenBank/DDBJ whole genome shotgun (WGS) entry which is preliminary data.</text>
</comment>
<sequence length="488" mass="56751">MIVFNQGKYRSLYTAQPNELATLAAQVASDCHHRPAYHLAPPTGLLNDPNGLIFDGSHYHIFYQWYPFGPLHGMKHWRHYRTQDFCHFEQAGALIPDELFESHGCYSGGAINYQDKIVVFYTGNTRRSEDNQRIPFQNIAIFDRDGHLLEKRPLLNQAPNGYTEHCRDPKPFVTADGKIRFVLGAQREDLSGTALLFEMANLQDQPHLLGELTLTPFANQGIFMWECPDLGKLGNKDLFIWSPQGKKQETTQFQNNYHATYAIGQLENLTFHVEQFAELDQGFDFYAPQSFAGLANQESKMLFAWCGLPDLQYPTDRYQWHSMLTLPRKLWLQNNQLYQRPIEQVYQQIENMTEYHVIDQSNIEGLAQSYLHLKINQQPFKMQLFSNELQQHLTLSYQNGCFCLDRSATEQTESMRKFGEQRYCQIDNLQEIELFIDHSIIEIFFNRGEKAMTSRFFIENKQNTIVVEQPTTITIGQIQPIQFSKDEL</sequence>
<dbReference type="InterPro" id="IPR006232">
    <property type="entry name" value="Suc6P_hydrolase"/>
</dbReference>
<evidence type="ECO:0000313" key="9">
    <source>
        <dbReference type="Proteomes" id="UP000092649"/>
    </source>
</evidence>
<dbReference type="Gene3D" id="2.115.10.20">
    <property type="entry name" value="Glycosyl hydrolase domain, family 43"/>
    <property type="match status" value="1"/>
</dbReference>
<evidence type="ECO:0000256" key="5">
    <source>
        <dbReference type="RuleBase" id="RU365015"/>
    </source>
</evidence>
<feature type="domain" description="Glycosyl hydrolase family 32 N-terminal" evidence="6">
    <location>
        <begin position="38"/>
        <end position="341"/>
    </location>
</feature>
<dbReference type="Pfam" id="PF08244">
    <property type="entry name" value="Glyco_hydro_32C"/>
    <property type="match status" value="1"/>
</dbReference>
<organism evidence="8 9">
    <name type="scientific">Gallibacterium salpingitidis</name>
    <dbReference type="NCBI Taxonomy" id="505341"/>
    <lineage>
        <taxon>Bacteria</taxon>
        <taxon>Pseudomonadati</taxon>
        <taxon>Pseudomonadota</taxon>
        <taxon>Gammaproteobacteria</taxon>
        <taxon>Pasteurellales</taxon>
        <taxon>Pasteurellaceae</taxon>
        <taxon>Gallibacterium</taxon>
    </lineage>
</organism>
<dbReference type="InterPro" id="IPR051214">
    <property type="entry name" value="GH32_Enzymes"/>
</dbReference>
<dbReference type="GO" id="GO:0004564">
    <property type="term" value="F:beta-fructofuranosidase activity"/>
    <property type="evidence" value="ECO:0007669"/>
    <property type="project" value="UniProtKB-EC"/>
</dbReference>
<dbReference type="InterPro" id="IPR023296">
    <property type="entry name" value="Glyco_hydro_beta-prop_sf"/>
</dbReference>
<evidence type="ECO:0000313" key="8">
    <source>
        <dbReference type="EMBL" id="OBW91004.1"/>
    </source>
</evidence>
<comment type="subcellular location">
    <subcellularLocation>
        <location evidence="5">Cytoplasm</location>
    </subcellularLocation>
</comment>
<dbReference type="InterPro" id="IPR001362">
    <property type="entry name" value="Glyco_hydro_32"/>
</dbReference>
<dbReference type="PROSITE" id="PS00609">
    <property type="entry name" value="GLYCOSYL_HYDROL_F32"/>
    <property type="match status" value="1"/>
</dbReference>
<dbReference type="GO" id="GO:0005985">
    <property type="term" value="P:sucrose metabolic process"/>
    <property type="evidence" value="ECO:0007669"/>
    <property type="project" value="UniProtKB-UniPathway"/>
</dbReference>
<gene>
    <name evidence="8" type="ORF">QS62_11125</name>
</gene>
<proteinExistence type="inferred from homology"/>
<dbReference type="Proteomes" id="UP000092649">
    <property type="component" value="Unassembled WGS sequence"/>
</dbReference>